<reference evidence="17" key="2">
    <citation type="submission" date="2025-08" db="UniProtKB">
        <authorList>
            <consortium name="Ensembl"/>
        </authorList>
    </citation>
    <scope>IDENTIFICATION</scope>
</reference>
<dbReference type="FunFam" id="2.60.40.1700:FF:000002">
    <property type="entry name" value="Peptidyl arginine deiminase 6"/>
    <property type="match status" value="1"/>
</dbReference>
<evidence type="ECO:0000256" key="7">
    <source>
        <dbReference type="ARBA" id="ARBA00037865"/>
    </source>
</evidence>
<evidence type="ECO:0000256" key="11">
    <source>
        <dbReference type="ARBA" id="ARBA00082895"/>
    </source>
</evidence>
<dbReference type="Gene3D" id="3.75.10.10">
    <property type="entry name" value="L-arginine/glycine Amidinotransferase, Chain A"/>
    <property type="match status" value="1"/>
</dbReference>
<dbReference type="PANTHER" id="PTHR10837:SF4">
    <property type="entry name" value="PROTEIN-ARGININE DEIMINASE TYPE-6"/>
    <property type="match status" value="1"/>
</dbReference>
<dbReference type="InterPro" id="IPR004303">
    <property type="entry name" value="PAD"/>
</dbReference>
<dbReference type="FunFam" id="3.75.10.10:FF:000003">
    <property type="entry name" value="Protein-arginine deiminase type-2"/>
    <property type="match status" value="1"/>
</dbReference>
<dbReference type="GO" id="GO:0060473">
    <property type="term" value="C:cortical granule"/>
    <property type="evidence" value="ECO:0007669"/>
    <property type="project" value="UniProtKB-SubCell"/>
</dbReference>
<keyword evidence="5" id="KW-0539">Nucleus</keyword>
<keyword evidence="6" id="KW-0968">Cytoplasmic vesicle</keyword>
<keyword evidence="18" id="KW-1185">Reference proteome</keyword>
<evidence type="ECO:0000256" key="9">
    <source>
        <dbReference type="ARBA" id="ARBA00078180"/>
    </source>
</evidence>
<feature type="domain" description="Protein-arginine deiminase C-terminal" evidence="14">
    <location>
        <begin position="357"/>
        <end position="754"/>
    </location>
</feature>
<dbReference type="InterPro" id="IPR008972">
    <property type="entry name" value="Cupredoxin"/>
</dbReference>
<evidence type="ECO:0000313" key="18">
    <source>
        <dbReference type="Proteomes" id="UP000694387"/>
    </source>
</evidence>
<dbReference type="Gene3D" id="2.60.40.1700">
    <property type="entry name" value="Protein-arginine deiminase, central domain"/>
    <property type="match status" value="1"/>
</dbReference>
<accession>A0A9L0IU46</accession>
<dbReference type="InterPro" id="IPR038685">
    <property type="entry name" value="PAD_N_sf"/>
</dbReference>
<dbReference type="SUPFAM" id="SSF55909">
    <property type="entry name" value="Pentein"/>
    <property type="match status" value="1"/>
</dbReference>
<dbReference type="GO" id="GO:0007028">
    <property type="term" value="P:cytoplasm organization"/>
    <property type="evidence" value="ECO:0007669"/>
    <property type="project" value="Ensembl"/>
</dbReference>
<proteinExistence type="inferred from homology"/>
<evidence type="ECO:0000256" key="5">
    <source>
        <dbReference type="ARBA" id="ARBA00023242"/>
    </source>
</evidence>
<dbReference type="InterPro" id="IPR013530">
    <property type="entry name" value="PAD_C"/>
</dbReference>
<evidence type="ECO:0000256" key="13">
    <source>
        <dbReference type="ARBA" id="ARBA00093588"/>
    </source>
</evidence>
<reference evidence="17 18" key="1">
    <citation type="journal article" date="2020" name="Nat. Commun.">
        <title>Donkey genomes provide new insights into domestication and selection for coat color.</title>
        <authorList>
            <person name="Wang"/>
            <person name="C."/>
            <person name="Li"/>
            <person name="H."/>
            <person name="Guo"/>
            <person name="Y."/>
            <person name="Huang"/>
            <person name="J."/>
            <person name="Sun"/>
            <person name="Y."/>
            <person name="Min"/>
            <person name="J."/>
            <person name="Wang"/>
            <person name="J."/>
            <person name="Fang"/>
            <person name="X."/>
            <person name="Zhao"/>
            <person name="Z."/>
            <person name="Wang"/>
            <person name="S."/>
            <person name="Zhang"/>
            <person name="Y."/>
            <person name="Liu"/>
            <person name="Q."/>
            <person name="Jiang"/>
            <person name="Q."/>
            <person name="Wang"/>
            <person name="X."/>
            <person name="Guo"/>
            <person name="Y."/>
            <person name="Yang"/>
            <person name="C."/>
            <person name="Wang"/>
            <person name="Y."/>
            <person name="Tian"/>
            <person name="F."/>
            <person name="Zhuang"/>
            <person name="G."/>
            <person name="Fan"/>
            <person name="Y."/>
            <person name="Gao"/>
            <person name="Q."/>
            <person name="Li"/>
            <person name="Y."/>
            <person name="Ju"/>
            <person name="Z."/>
            <person name="Li"/>
            <person name="J."/>
            <person name="Li"/>
            <person name="R."/>
            <person name="Hou"/>
            <person name="M."/>
            <person name="Yang"/>
            <person name="G."/>
            <person name="Liu"/>
            <person name="G."/>
            <person name="Liu"/>
            <person name="W."/>
            <person name="Guo"/>
            <person name="J."/>
            <person name="Pan"/>
            <person name="S."/>
            <person name="Fan"/>
            <person name="G."/>
            <person name="Zhang"/>
            <person name="W."/>
            <person name="Zhang"/>
            <person name="R."/>
            <person name="Yu"/>
            <person name="J."/>
            <person name="Zhang"/>
            <person name="X."/>
            <person name="Yin"/>
            <person name="Q."/>
            <person name="Ji"/>
            <person name="C."/>
            <person name="Jin"/>
            <person name="Y."/>
            <person name="Yue"/>
            <person name="G."/>
            <person name="Liu"/>
            <person name="M."/>
            <person name="Xu"/>
            <person name="J."/>
            <person name="Liu"/>
            <person name="S."/>
            <person name="Jordana"/>
            <person name="J."/>
            <person name="Noce"/>
            <person name="A."/>
            <person name="Amills"/>
            <person name="M."/>
            <person name="Wu"/>
            <person name="D.D."/>
            <person name="Li"/>
            <person name="S."/>
            <person name="Zhou"/>
            <person name="X. and Zhong"/>
            <person name="J."/>
        </authorList>
    </citation>
    <scope>NUCLEOTIDE SEQUENCE [LARGE SCALE GENOMIC DNA]</scope>
</reference>
<dbReference type="SUPFAM" id="SSF110083">
    <property type="entry name" value="Peptidylarginine deiminase Pad4, middle domain"/>
    <property type="match status" value="1"/>
</dbReference>
<evidence type="ECO:0000256" key="8">
    <source>
        <dbReference type="ARBA" id="ARBA00069326"/>
    </source>
</evidence>
<dbReference type="GO" id="GO:0007010">
    <property type="term" value="P:cytoskeleton organization"/>
    <property type="evidence" value="ECO:0007669"/>
    <property type="project" value="Ensembl"/>
</dbReference>
<dbReference type="Pfam" id="PF08527">
    <property type="entry name" value="PAD_M"/>
    <property type="match status" value="1"/>
</dbReference>
<evidence type="ECO:0000256" key="6">
    <source>
        <dbReference type="ARBA" id="ARBA00023329"/>
    </source>
</evidence>
<comment type="similarity">
    <text evidence="2">Belongs to the protein arginine deiminase family.</text>
</comment>
<dbReference type="Pfam" id="PF03068">
    <property type="entry name" value="PAD"/>
    <property type="match status" value="1"/>
</dbReference>
<feature type="domain" description="Protein-arginine deiminase (PAD) N-terminal" evidence="15">
    <location>
        <begin position="103"/>
        <end position="185"/>
    </location>
</feature>
<dbReference type="GO" id="GO:0015631">
    <property type="term" value="F:tubulin binding"/>
    <property type="evidence" value="ECO:0007669"/>
    <property type="project" value="Ensembl"/>
</dbReference>
<dbReference type="GO" id="GO:0140094">
    <property type="term" value="F:structural constituent of cytoplasmic lattice"/>
    <property type="evidence" value="ECO:0007669"/>
    <property type="project" value="Ensembl"/>
</dbReference>
<dbReference type="GO" id="GO:0042802">
    <property type="term" value="F:identical protein binding"/>
    <property type="evidence" value="ECO:0007669"/>
    <property type="project" value="Ensembl"/>
</dbReference>
<evidence type="ECO:0000256" key="10">
    <source>
        <dbReference type="ARBA" id="ARBA00078405"/>
    </source>
</evidence>
<dbReference type="GO" id="GO:0043143">
    <property type="term" value="P:regulation of translation by machinery localization"/>
    <property type="evidence" value="ECO:0007669"/>
    <property type="project" value="Ensembl"/>
</dbReference>
<dbReference type="PANTHER" id="PTHR10837">
    <property type="entry name" value="PEPTIDYLARGININE DEIMINASE"/>
    <property type="match status" value="1"/>
</dbReference>
<dbReference type="GO" id="GO:0005509">
    <property type="term" value="F:calcium ion binding"/>
    <property type="evidence" value="ECO:0007669"/>
    <property type="project" value="InterPro"/>
</dbReference>
<evidence type="ECO:0000256" key="1">
    <source>
        <dbReference type="ARBA" id="ARBA00004123"/>
    </source>
</evidence>
<dbReference type="Gene3D" id="2.60.40.1860">
    <property type="entry name" value="Protein-arginine deiminase, N-terminal domain"/>
    <property type="match status" value="1"/>
</dbReference>
<comment type="subunit">
    <text evidence="13">Homodimers. Associates with alpha-tubulin.</text>
</comment>
<dbReference type="InterPro" id="IPR036556">
    <property type="entry name" value="PAD_central_sf"/>
</dbReference>
<comment type="subcellular location">
    <subcellularLocation>
        <location evidence="7">Cytoplasmic vesicle</location>
        <location evidence="7">Secretory vesicle</location>
        <location evidence="7">Cortical granule</location>
    </subcellularLocation>
    <subcellularLocation>
        <location evidence="1">Nucleus</location>
    </subcellularLocation>
</comment>
<keyword evidence="3" id="KW-0963">Cytoplasm</keyword>
<dbReference type="GO" id="GO:0001701">
    <property type="term" value="P:in utero embryonic development"/>
    <property type="evidence" value="ECO:0007669"/>
    <property type="project" value="Ensembl"/>
</dbReference>
<evidence type="ECO:0000256" key="2">
    <source>
        <dbReference type="ARBA" id="ARBA00008166"/>
    </source>
</evidence>
<dbReference type="GO" id="GO:0044725">
    <property type="term" value="P:epigenetic programming in the zygotic pronuclei"/>
    <property type="evidence" value="ECO:0007669"/>
    <property type="project" value="Ensembl"/>
</dbReference>
<evidence type="ECO:0000256" key="3">
    <source>
        <dbReference type="ARBA" id="ARBA00022490"/>
    </source>
</evidence>
<evidence type="ECO:0000256" key="12">
    <source>
        <dbReference type="ARBA" id="ARBA00093439"/>
    </source>
</evidence>
<dbReference type="Proteomes" id="UP000694387">
    <property type="component" value="Chromosome 5"/>
</dbReference>
<evidence type="ECO:0000313" key="17">
    <source>
        <dbReference type="Ensembl" id="ENSEASP00005044496.1"/>
    </source>
</evidence>
<evidence type="ECO:0000256" key="4">
    <source>
        <dbReference type="ARBA" id="ARBA00022553"/>
    </source>
</evidence>
<evidence type="ECO:0000259" key="16">
    <source>
        <dbReference type="Pfam" id="PF08527"/>
    </source>
</evidence>
<feature type="domain" description="Protein-arginine deiminase (PAD) central" evidence="16">
    <location>
        <begin position="187"/>
        <end position="345"/>
    </location>
</feature>
<dbReference type="GO" id="GO:0045111">
    <property type="term" value="C:intermediate filament cytoskeleton"/>
    <property type="evidence" value="ECO:0007669"/>
    <property type="project" value="Ensembl"/>
</dbReference>
<dbReference type="GO" id="GO:0140089">
    <property type="term" value="P:protein storage"/>
    <property type="evidence" value="ECO:0007669"/>
    <property type="project" value="Ensembl"/>
</dbReference>
<dbReference type="Ensembl" id="ENSEAST00005061365.1">
    <property type="protein sequence ID" value="ENSEASP00005044496.1"/>
    <property type="gene ID" value="ENSEASG00005015759.2"/>
</dbReference>
<organism evidence="17 18">
    <name type="scientific">Equus asinus</name>
    <name type="common">Donkey</name>
    <name type="synonym">Equus africanus asinus</name>
    <dbReference type="NCBI Taxonomy" id="9793"/>
    <lineage>
        <taxon>Eukaryota</taxon>
        <taxon>Metazoa</taxon>
        <taxon>Chordata</taxon>
        <taxon>Craniata</taxon>
        <taxon>Vertebrata</taxon>
        <taxon>Euteleostomi</taxon>
        <taxon>Mammalia</taxon>
        <taxon>Eutheria</taxon>
        <taxon>Laurasiatheria</taxon>
        <taxon>Perissodactyla</taxon>
        <taxon>Equidae</taxon>
        <taxon>Equus</taxon>
    </lineage>
</organism>
<dbReference type="AlphaFoldDB" id="A0A9L0IU46"/>
<dbReference type="GO" id="GO:0040016">
    <property type="term" value="P:embryonic cleavage"/>
    <property type="evidence" value="ECO:0007669"/>
    <property type="project" value="Ensembl"/>
</dbReference>
<name>A0A9L0IU46_EQUAS</name>
<evidence type="ECO:0000259" key="14">
    <source>
        <dbReference type="Pfam" id="PF03068"/>
    </source>
</evidence>
<dbReference type="SUPFAM" id="SSF49503">
    <property type="entry name" value="Cupredoxins"/>
    <property type="match status" value="1"/>
</dbReference>
<gene>
    <name evidence="17" type="primary">PADI6</name>
</gene>
<dbReference type="GeneTree" id="ENSGT00940000153217"/>
<sequence>MSFQSIIHLSLDSPVHALCVLGMEIYLDLRSLSSCLTLRSLVWVSKGLLVLMLRDSDLTPASAPDGLWGLRKVLCPLRDPLCLRPLSPPSELGVFIDEMQLWCAPQKCKSFTVSSSLGVLVDVHNSVPVMTREEVATTLWPLSDSMDVLVKMLSPSSAIDGDKVLVSYHQPDEEVPVATATLYLTGIAVSLDVDVYRRGQVEMASDNRAKRNWVWGPSGWGAILLVNCSPADMGQLTDRNTTKAFFPEEMKNLSQMTLSVQGPNCILKKHRLVLHTSEDEAQRARVYQPQKDGSSTLELVVGPGRHTYTLPPLESPLKETFYVEAVEFPSASFSGLIAYSVCLVEEPPDPSIPETLVYKDTVVFRVAPCIFIPSTQMPLEVYLCRELQVQGFVNTVMELSEKSNSQVASVYEDPSRLGRWLQDEMAFCYTQAPHKTISLVLDTPRVLKLEDFPMKYSLSPAVGYRIQRTEDHRVASMDSIGNLTVSPPVTVGGKEYPLGRILIGSSFYPSKEGRDMGKALRDFLYAQQVQAPVELFSDWLMVGHIDEFMCFIPTQDKREGDKGFRLLLASPSSCYQLFQEKQKEGYGDMHLFEGVRADQLLSNGREANTIHQLLADENMRRQNDYVQKCINLNRDVLKAELGLAERDIIDIPQLFCLEQLTNAPSDQQTGKLFARPYFPNLLQTIVMGKNLGIPKPFGPQIKGTCCLEEKICQLLEPLGFQCTFIDDFDCYLTEIGDFRACANVRRVPFAFKWWRMVP</sequence>
<dbReference type="InterPro" id="IPR013732">
    <property type="entry name" value="PAD_N"/>
</dbReference>
<protein>
    <recommendedName>
        <fullName evidence="8">Inactive protein-arginine deiminase type-6</fullName>
    </recommendedName>
    <alternativeName>
        <fullName evidence="10">Peptidylarginine deiminase VI</fullName>
    </alternativeName>
    <alternativeName>
        <fullName evidence="9">Protein-arginine deiminase type VI</fullName>
    </alternativeName>
    <alternativeName>
        <fullName evidence="11">Protein-arginine deiminase type-6</fullName>
    </alternativeName>
</protein>
<dbReference type="GO" id="GO:0004668">
    <property type="term" value="F:protein-arginine deiminase activity"/>
    <property type="evidence" value="ECO:0007669"/>
    <property type="project" value="InterPro"/>
</dbReference>
<comment type="function">
    <text evidence="12">Structural constituent of cytoplasmic lattices, which plays a key role in early embryonic development. Cytoplasmic lattices consist in fibrous structures found in the cytoplasm of oocytes and preimplantation embryos. They are required to store maternal proteins critical for embryonic development, such as ribosomal proteins and proteins that control epigenetic reprogramming of the preimplantation embryo, and prevent their degradation or activation. In contrast to other members of the family, does not show protein-arginine deiminase activity due to its inability to bind Ca(2+).</text>
</comment>
<dbReference type="GO" id="GO:0140095">
    <property type="term" value="C:cytoplasmic lattice"/>
    <property type="evidence" value="ECO:0007669"/>
    <property type="project" value="Ensembl"/>
</dbReference>
<dbReference type="GO" id="GO:0005634">
    <property type="term" value="C:nucleus"/>
    <property type="evidence" value="ECO:0007669"/>
    <property type="project" value="UniProtKB-SubCell"/>
</dbReference>
<dbReference type="InterPro" id="IPR013733">
    <property type="entry name" value="Prot_Arg_deaminase_cen_dom"/>
</dbReference>
<feature type="domain" description="Protein-arginine deiminase (PAD) N-terminal" evidence="15">
    <location>
        <begin position="1"/>
        <end position="31"/>
    </location>
</feature>
<dbReference type="Pfam" id="PF08526">
    <property type="entry name" value="PAD_N"/>
    <property type="match status" value="2"/>
</dbReference>
<evidence type="ECO:0000259" key="15">
    <source>
        <dbReference type="Pfam" id="PF08526"/>
    </source>
</evidence>
<keyword evidence="4" id="KW-0597">Phosphoprotein</keyword>
<reference evidence="17" key="3">
    <citation type="submission" date="2025-09" db="UniProtKB">
        <authorList>
            <consortium name="Ensembl"/>
        </authorList>
    </citation>
    <scope>IDENTIFICATION</scope>
</reference>